<comment type="cofactor">
    <cofactor evidence="1">
        <name>Mg(2+)</name>
        <dbReference type="ChEBI" id="CHEBI:18420"/>
    </cofactor>
</comment>
<dbReference type="Pfam" id="PF02880">
    <property type="entry name" value="PGM_PMM_III"/>
    <property type="match status" value="1"/>
</dbReference>
<protein>
    <submittedName>
        <fullName evidence="7">Phosphomannomutase/phosphoglucomutase</fullName>
    </submittedName>
</protein>
<dbReference type="Gene3D" id="3.40.120.10">
    <property type="entry name" value="Alpha-D-Glucose-1,6-Bisphosphate, subunit A, domain 3"/>
    <property type="match status" value="3"/>
</dbReference>
<dbReference type="PANTHER" id="PTHR42946:SF1">
    <property type="entry name" value="PHOSPHOGLUCOMUTASE (ALPHA-D-GLUCOSE-1,6-BISPHOSPHATE-DEPENDENT)"/>
    <property type="match status" value="1"/>
</dbReference>
<evidence type="ECO:0000313" key="7">
    <source>
        <dbReference type="EMBL" id="MQM72920.1"/>
    </source>
</evidence>
<dbReference type="GO" id="GO:0004615">
    <property type="term" value="F:phosphomannomutase activity"/>
    <property type="evidence" value="ECO:0007669"/>
    <property type="project" value="TreeGrafter"/>
</dbReference>
<organism evidence="7 8">
    <name type="scientific">Candidatus Pseudoramibacter fermentans</name>
    <dbReference type="NCBI Taxonomy" id="2594427"/>
    <lineage>
        <taxon>Bacteria</taxon>
        <taxon>Bacillati</taxon>
        <taxon>Bacillota</taxon>
        <taxon>Clostridia</taxon>
        <taxon>Eubacteriales</taxon>
        <taxon>Eubacteriaceae</taxon>
        <taxon>Pseudoramibacter</taxon>
    </lineage>
</organism>
<dbReference type="Proteomes" id="UP000473648">
    <property type="component" value="Unassembled WGS sequence"/>
</dbReference>
<dbReference type="FunFam" id="3.40.120.10:FF:000010">
    <property type="entry name" value="phosphomannomutase/phosphoglucomutase isoform X1"/>
    <property type="match status" value="1"/>
</dbReference>
<accession>A0A6L5GT09</accession>
<dbReference type="InterPro" id="IPR005844">
    <property type="entry name" value="A-D-PHexomutase_a/b/a-I"/>
</dbReference>
<evidence type="ECO:0000259" key="4">
    <source>
        <dbReference type="Pfam" id="PF02878"/>
    </source>
</evidence>
<dbReference type="InterPro" id="IPR050060">
    <property type="entry name" value="Phosphoglucosamine_mutase"/>
</dbReference>
<dbReference type="InterPro" id="IPR005846">
    <property type="entry name" value="A-D-PHexomutase_a/b/a-III"/>
</dbReference>
<dbReference type="CDD" id="cd03089">
    <property type="entry name" value="PMM_PGM"/>
    <property type="match status" value="1"/>
</dbReference>
<evidence type="ECO:0000256" key="1">
    <source>
        <dbReference type="ARBA" id="ARBA00001946"/>
    </source>
</evidence>
<feature type="domain" description="Alpha-D-phosphohexomutase alpha/beta/alpha" evidence="4">
    <location>
        <begin position="14"/>
        <end position="141"/>
    </location>
</feature>
<evidence type="ECO:0000256" key="3">
    <source>
        <dbReference type="ARBA" id="ARBA00022553"/>
    </source>
</evidence>
<keyword evidence="8" id="KW-1185">Reference proteome</keyword>
<feature type="domain" description="Alpha-D-phosphohexomutase alpha/beta/alpha" evidence="6">
    <location>
        <begin position="277"/>
        <end position="390"/>
    </location>
</feature>
<dbReference type="InterPro" id="IPR016055">
    <property type="entry name" value="A-D-PHexomutase_a/b/a-I/II/III"/>
</dbReference>
<dbReference type="GO" id="GO:0005975">
    <property type="term" value="P:carbohydrate metabolic process"/>
    <property type="evidence" value="ECO:0007669"/>
    <property type="project" value="InterPro"/>
</dbReference>
<name>A0A6L5GT09_9FIRM</name>
<comment type="similarity">
    <text evidence="2">Belongs to the phosphohexose mutase family.</text>
</comment>
<dbReference type="SUPFAM" id="SSF53738">
    <property type="entry name" value="Phosphoglucomutase, first 3 domains"/>
    <property type="match status" value="3"/>
</dbReference>
<dbReference type="EMBL" id="VOGB01000004">
    <property type="protein sequence ID" value="MQM72920.1"/>
    <property type="molecule type" value="Genomic_DNA"/>
</dbReference>
<feature type="domain" description="Alpha-D-phosphohexomutase alpha/beta/alpha" evidence="5">
    <location>
        <begin position="166"/>
        <end position="271"/>
    </location>
</feature>
<evidence type="ECO:0000259" key="5">
    <source>
        <dbReference type="Pfam" id="PF02879"/>
    </source>
</evidence>
<dbReference type="Pfam" id="PF02878">
    <property type="entry name" value="PGM_PMM_I"/>
    <property type="match status" value="1"/>
</dbReference>
<dbReference type="InterPro" id="IPR005845">
    <property type="entry name" value="A-D-PHexomutase_a/b/a-II"/>
</dbReference>
<dbReference type="Gene3D" id="3.30.310.50">
    <property type="entry name" value="Alpha-D-phosphohexomutase, C-terminal domain"/>
    <property type="match status" value="1"/>
</dbReference>
<dbReference type="Pfam" id="PF02879">
    <property type="entry name" value="PGM_PMM_II"/>
    <property type="match status" value="1"/>
</dbReference>
<comment type="caution">
    <text evidence="7">The sequence shown here is derived from an EMBL/GenBank/DDBJ whole genome shotgun (WGS) entry which is preliminary data.</text>
</comment>
<dbReference type="AlphaFoldDB" id="A0A6L5GT09"/>
<dbReference type="PANTHER" id="PTHR42946">
    <property type="entry name" value="PHOSPHOHEXOSE MUTASE"/>
    <property type="match status" value="1"/>
</dbReference>
<proteinExistence type="inferred from homology"/>
<evidence type="ECO:0000256" key="2">
    <source>
        <dbReference type="ARBA" id="ARBA00010231"/>
    </source>
</evidence>
<keyword evidence="3" id="KW-0597">Phosphoprotein</keyword>
<reference evidence="7" key="1">
    <citation type="journal article" date="2020" name="Appl. Environ. Microbiol.">
        <title>Medium-Chain Fatty Acid Synthesis by 'Candidatus Weimeria bifida' gen. nov., sp. nov., and 'Candidatus Pseudoramibacter fermentans' sp. nov.</title>
        <authorList>
            <person name="Scarborough M.J."/>
            <person name="Myers K.S."/>
            <person name="Donohue T.J."/>
            <person name="Noguera D.R."/>
        </authorList>
    </citation>
    <scope>NUCLEOTIDE SEQUENCE</scope>
    <source>
        <strain evidence="7">EUB1.1</strain>
    </source>
</reference>
<sequence>MILRGIVELQNGTDVRGVAAKGVPGEEVNLDDNKTMKIVYTFAERIKKQTGKQHIKLAIGRDSRVSGEFLAQAACVGAVCSGAVVYDCGLATTPAMFMTTVDPYLKCDGAVMVTASHLPANRNGLKFFTRRGGIEKNELTSLLKEAEEIETSFYGGKRIPSDFLKAYAANIVGIIRSETKEIKPLDGLHIVVDAGNGAGGFFVDDVLKPLGAETKGSQFLNPDGHFPNHIPNPENAEAMASAVKMVQRNHADMGIIFDTDVDRSAIIDEKGDPINRNAFIAFISKIVLDKYPNSTIVTDSVTSTGLTKFIEHHGGHHHRFKRGYRNVINEAIRLNKSGEPAYLAMETSGHGALKDNYFLDDGAYLATLALIELCHLKKEGQTLSTFVEDLEEPAESLEVRYHINGDHFRKLGEKILEDFKTYAENQEGWSLVQPNYEGVRVACDADHGNGWCLMRLSLHEPKMPTNIESDTPGGCQVILDKVDAFLKQYDEIEK</sequence>
<evidence type="ECO:0000259" key="6">
    <source>
        <dbReference type="Pfam" id="PF02880"/>
    </source>
</evidence>
<evidence type="ECO:0000313" key="8">
    <source>
        <dbReference type="Proteomes" id="UP000473648"/>
    </source>
</evidence>
<dbReference type="PRINTS" id="PR00509">
    <property type="entry name" value="PGMPMM"/>
</dbReference>
<gene>
    <name evidence="7" type="ORF">FRC53_05775</name>
</gene>
<dbReference type="InterPro" id="IPR005841">
    <property type="entry name" value="Alpha-D-phosphohexomutase_SF"/>
</dbReference>